<evidence type="ECO:0000256" key="1">
    <source>
        <dbReference type="SAM" id="MobiDB-lite"/>
    </source>
</evidence>
<keyword evidence="3" id="KW-1185">Reference proteome</keyword>
<proteinExistence type="predicted"/>
<feature type="compositionally biased region" description="Basic residues" evidence="1">
    <location>
        <begin position="1"/>
        <end position="15"/>
    </location>
</feature>
<reference evidence="2 3" key="1">
    <citation type="journal article" date="2015" name="Genome Biol.">
        <title>Comparative genomics of Steinernema reveals deeply conserved gene regulatory networks.</title>
        <authorList>
            <person name="Dillman A.R."/>
            <person name="Macchietto M."/>
            <person name="Porter C.F."/>
            <person name="Rogers A."/>
            <person name="Williams B."/>
            <person name="Antoshechkin I."/>
            <person name="Lee M.M."/>
            <person name="Goodwin Z."/>
            <person name="Lu X."/>
            <person name="Lewis E.E."/>
            <person name="Goodrich-Blair H."/>
            <person name="Stock S.P."/>
            <person name="Adams B.J."/>
            <person name="Sternberg P.W."/>
            <person name="Mortazavi A."/>
        </authorList>
    </citation>
    <scope>NUCLEOTIDE SEQUENCE [LARGE SCALE GENOMIC DNA]</scope>
    <source>
        <strain evidence="2 3">ALL</strain>
    </source>
</reference>
<sequence length="81" mass="9213">MDAGKKKTPKKHDRKRKSDQDAGEEDAKTRTDNRSEDGDEGPANKETSCRHEKKERTKLKPKKKSCGVAKLEYEGDDTYSD</sequence>
<feature type="compositionally biased region" description="Basic and acidic residues" evidence="1">
    <location>
        <begin position="16"/>
        <end position="36"/>
    </location>
</feature>
<name>A0A4U8UMQ2_STECR</name>
<evidence type="ECO:0000313" key="2">
    <source>
        <dbReference type="EMBL" id="TMS34186.1"/>
    </source>
</evidence>
<dbReference type="EMBL" id="AZBU02000001">
    <property type="protein sequence ID" value="TMS34186.1"/>
    <property type="molecule type" value="Genomic_DNA"/>
</dbReference>
<evidence type="ECO:0000313" key="3">
    <source>
        <dbReference type="Proteomes" id="UP000298663"/>
    </source>
</evidence>
<reference evidence="2 3" key="2">
    <citation type="journal article" date="2019" name="G3 (Bethesda)">
        <title>Hybrid Assembly of the Genome of the Entomopathogenic Nematode Steinernema carpocapsae Identifies the X-Chromosome.</title>
        <authorList>
            <person name="Serra L."/>
            <person name="Macchietto M."/>
            <person name="Macias-Munoz A."/>
            <person name="McGill C.J."/>
            <person name="Rodriguez I.M."/>
            <person name="Rodriguez B."/>
            <person name="Murad R."/>
            <person name="Mortazavi A."/>
        </authorList>
    </citation>
    <scope>NUCLEOTIDE SEQUENCE [LARGE SCALE GENOMIC DNA]</scope>
    <source>
        <strain evidence="2 3">ALL</strain>
    </source>
</reference>
<feature type="region of interest" description="Disordered" evidence="1">
    <location>
        <begin position="1"/>
        <end position="81"/>
    </location>
</feature>
<comment type="caution">
    <text evidence="2">The sequence shown here is derived from an EMBL/GenBank/DDBJ whole genome shotgun (WGS) entry which is preliminary data.</text>
</comment>
<feature type="compositionally biased region" description="Basic residues" evidence="1">
    <location>
        <begin position="56"/>
        <end position="65"/>
    </location>
</feature>
<accession>A0A4U8UMQ2</accession>
<organism evidence="2 3">
    <name type="scientific">Steinernema carpocapsae</name>
    <name type="common">Entomopathogenic nematode</name>
    <dbReference type="NCBI Taxonomy" id="34508"/>
    <lineage>
        <taxon>Eukaryota</taxon>
        <taxon>Metazoa</taxon>
        <taxon>Ecdysozoa</taxon>
        <taxon>Nematoda</taxon>
        <taxon>Chromadorea</taxon>
        <taxon>Rhabditida</taxon>
        <taxon>Tylenchina</taxon>
        <taxon>Panagrolaimomorpha</taxon>
        <taxon>Strongyloidoidea</taxon>
        <taxon>Steinernematidae</taxon>
        <taxon>Steinernema</taxon>
    </lineage>
</organism>
<dbReference type="Proteomes" id="UP000298663">
    <property type="component" value="Unassembled WGS sequence"/>
</dbReference>
<dbReference type="AlphaFoldDB" id="A0A4U8UMQ2"/>
<gene>
    <name evidence="2" type="ORF">L596_001825</name>
</gene>
<protein>
    <submittedName>
        <fullName evidence="2">Uncharacterized protein</fullName>
    </submittedName>
</protein>